<feature type="region of interest" description="Disordered" evidence="4">
    <location>
        <begin position="1298"/>
        <end position="1344"/>
    </location>
</feature>
<feature type="repeat" description="RCC1" evidence="2">
    <location>
        <begin position="304"/>
        <end position="360"/>
    </location>
</feature>
<dbReference type="Pfam" id="PF00415">
    <property type="entry name" value="RCC1"/>
    <property type="match status" value="2"/>
</dbReference>
<proteinExistence type="predicted"/>
<accession>I7LX15</accession>
<feature type="repeat" description="RCC1" evidence="2">
    <location>
        <begin position="132"/>
        <end position="184"/>
    </location>
</feature>
<dbReference type="InterPro" id="IPR051709">
    <property type="entry name" value="Ub-ligase/GTPase-reg"/>
</dbReference>
<feature type="repeat" description="RCC1" evidence="2">
    <location>
        <begin position="422"/>
        <end position="473"/>
    </location>
</feature>
<feature type="repeat" description="RCC1" evidence="2">
    <location>
        <begin position="249"/>
        <end position="303"/>
    </location>
</feature>
<sequence>MIRKANLLNILFFYQFNNQILSVKHLKLKQLIQINFQFLFKQNTLQITNILFMTQVFYFGKERIRPNVFSDHTPIIKKISFLGKDIINFDSKEEKKMFEDYIEMIKFVQEKDLCFKQVVCSQNTAYILDAKDELWVFGEGGDGQLGISKLKSVLRQPINMSRFQNRYFTNLSCYSTHVLAISSTFKLYTWGNTEYGCQGTIMQNKYIVEPEKVKKNKFEEYIPQQEYSQLKVTHVATGPNFSLVGVNKSHLFSFGKEDKSRLGLGQFNIDYTDKIYKVDLPFSNLTIRGIACGTNHCLLWDTEGQIFSWGDGSHGKLGHSSVKGGYNYMIVNPQKIKALEDQKIIQASCGFNHSCAINFKGEIYTWGKTIYSKENKEGQKIDYLRPKKLSCYIKSEQNIQIGTHAIKISTYGNQNAVVDDKGYVYTWGQNIDNCLGHEDSKDYNYPVCIEELTGTKCIDVGCGENFTVVIASEKINKQTYYNIKEFYSGILENAKEKVTKIKDFYQKKITKTMSNNSVLDKNTLQALNRMGSIVGSPSVFTRGDSPVFKPTEKQIKQNFIANFPISQKSQQKQFNIPNSEQQMSQKVSTNTLNKVTSEKRQASFESFSINRKIRQANIEIKKTKGEFNGYKHAASLSQNKFRPLIKESVDISVQDLQKEIVLDEVTQNLHFDDDEFIFHEEAKKQEERKNVKNDPREFIKNKPKGVLVNSIFKEQIELIYKEYSTTEKKENLQEKYLKNVRPKQDDFFKARMKTDQSIRQKFKDAKKDLSISSVFVADNQSTMENQMQDTFSNSNSAHQQKYQVNQNFIKCSRPQTTSSQILQTTISQRSIQHNKLFNPTSGEQLLELPQGDFLKRQKFLLNQQLIDQKKEKLTSIAVLRDFRTELAKKKKQDIEQEKQKLRDQKRIEIFIKSKEYQQRLLQEQQFQQNSDSIRNNWAVYLNVEMICAAFKKLAELGLQNLRREFELKVKLRKMQFYIRDYMMRKKIKKLSTKQIIIMRRMISCWVKRKQLQKLQQATKLVVLHCIQEKIKKKLRVKISVKRNQIIYVQHFMRWARKSLHQQRKILSQIWDTHILHIFRQQIISRNLDGKQLDFYRNKFSNMLTSYTAVKQTNQHQNSIQEKPFLNSLIQTQINLELNTSQSQKTSQFQNLQNLQTLNIQDFQTVNGQIEDFETYLRGRSNQTSQKNAKQNMLQMNNVQNVGFTIKDQLDDESIHEIIKRKAQQNTLFGGLLEQLKFKTNVRDSQVINYEEEELLNLDTKTDSKSRNVIFKDQNQISQDGEFKQNRTTKLELKGNLSKQNDQSLKSASQINELSDSKSDSSEDQIDEEEQELTKKVPKSKQMQRRKQVFKRDEFSFADTLLPFSVHYFDLLLPSNYSIRIDSLKNQNQQALQVAKMAEITVKKKIIESILILTRSKYEQQIKQYNQKRKDFIEANKHLINLERAKIMLLTPAETLRGIHKREDVQYALKKKQYYSQQQLFDHLPFEELKQIIADRLPNAPKRPAYKVTINQELFRASFHKYVESVRKLIQEIEIRGIFKGKKKRDVSIMKKNNDTENDEDQDAQQINMEKLYQIFRNFERNFKI</sequence>
<dbReference type="PROSITE" id="PS50012">
    <property type="entry name" value="RCC1_3"/>
    <property type="match status" value="4"/>
</dbReference>
<dbReference type="KEGG" id="tet:TTHERM_00535910"/>
<evidence type="ECO:0000313" key="5">
    <source>
        <dbReference type="EMBL" id="EAS03255.2"/>
    </source>
</evidence>
<dbReference type="EMBL" id="GG662495">
    <property type="protein sequence ID" value="EAS03255.2"/>
    <property type="molecule type" value="Genomic_DNA"/>
</dbReference>
<dbReference type="InParanoid" id="I7LX15"/>
<dbReference type="RefSeq" id="XP_001023500.2">
    <property type="nucleotide sequence ID" value="XM_001023500.3"/>
</dbReference>
<dbReference type="PANTHER" id="PTHR45622">
    <property type="entry name" value="UBIQUITIN-PROTEIN LIGASE E3A-RELATED"/>
    <property type="match status" value="1"/>
</dbReference>
<organism evidence="5 6">
    <name type="scientific">Tetrahymena thermophila (strain SB210)</name>
    <dbReference type="NCBI Taxonomy" id="312017"/>
    <lineage>
        <taxon>Eukaryota</taxon>
        <taxon>Sar</taxon>
        <taxon>Alveolata</taxon>
        <taxon>Ciliophora</taxon>
        <taxon>Intramacronucleata</taxon>
        <taxon>Oligohymenophorea</taxon>
        <taxon>Hymenostomatida</taxon>
        <taxon>Tetrahymenina</taxon>
        <taxon>Tetrahymenidae</taxon>
        <taxon>Tetrahymena</taxon>
    </lineage>
</organism>
<protein>
    <submittedName>
        <fullName evidence="5">Hect domain and RCC1-like domain protein</fullName>
    </submittedName>
</protein>
<keyword evidence="3" id="KW-0175">Coiled coil</keyword>
<feature type="coiled-coil region" evidence="3">
    <location>
        <begin position="1380"/>
        <end position="1434"/>
    </location>
</feature>
<keyword evidence="6" id="KW-1185">Reference proteome</keyword>
<dbReference type="eggNOG" id="KOG0941">
    <property type="taxonomic scope" value="Eukaryota"/>
</dbReference>
<dbReference type="PANTHER" id="PTHR45622:SF58">
    <property type="entry name" value="REGULATOR OF CHROMOSOME CONDENSATION DOMAIN-CONTAINING PROTEIN"/>
    <property type="match status" value="1"/>
</dbReference>
<gene>
    <name evidence="5" type="ORF">TTHERM_00535910</name>
</gene>
<evidence type="ECO:0000313" key="6">
    <source>
        <dbReference type="Proteomes" id="UP000009168"/>
    </source>
</evidence>
<feature type="compositionally biased region" description="Acidic residues" evidence="4">
    <location>
        <begin position="1321"/>
        <end position="1330"/>
    </location>
</feature>
<feature type="compositionally biased region" description="Polar residues" evidence="4">
    <location>
        <begin position="1298"/>
        <end position="1313"/>
    </location>
</feature>
<dbReference type="STRING" id="312017.I7LX15"/>
<name>I7LX15_TETTS</name>
<dbReference type="InterPro" id="IPR000408">
    <property type="entry name" value="Reg_chr_condens"/>
</dbReference>
<evidence type="ECO:0000256" key="2">
    <source>
        <dbReference type="PROSITE-ProRule" id="PRU00235"/>
    </source>
</evidence>
<evidence type="ECO:0000256" key="1">
    <source>
        <dbReference type="ARBA" id="ARBA00022737"/>
    </source>
</evidence>
<dbReference type="OrthoDB" id="297375at2759"/>
<keyword evidence="1" id="KW-0677">Repeat</keyword>
<feature type="compositionally biased region" description="Basic residues" evidence="4">
    <location>
        <begin position="1335"/>
        <end position="1344"/>
    </location>
</feature>
<dbReference type="InterPro" id="IPR009091">
    <property type="entry name" value="RCC1/BLIP-II"/>
</dbReference>
<dbReference type="GeneID" id="7826596"/>
<reference evidence="6" key="1">
    <citation type="journal article" date="2006" name="PLoS Biol.">
        <title>Macronuclear genome sequence of the ciliate Tetrahymena thermophila, a model eukaryote.</title>
        <authorList>
            <person name="Eisen J.A."/>
            <person name="Coyne R.S."/>
            <person name="Wu M."/>
            <person name="Wu D."/>
            <person name="Thiagarajan M."/>
            <person name="Wortman J.R."/>
            <person name="Badger J.H."/>
            <person name="Ren Q."/>
            <person name="Amedeo P."/>
            <person name="Jones K.M."/>
            <person name="Tallon L.J."/>
            <person name="Delcher A.L."/>
            <person name="Salzberg S.L."/>
            <person name="Silva J.C."/>
            <person name="Haas B.J."/>
            <person name="Majoros W.H."/>
            <person name="Farzad M."/>
            <person name="Carlton J.M."/>
            <person name="Smith R.K. Jr."/>
            <person name="Garg J."/>
            <person name="Pearlman R.E."/>
            <person name="Karrer K.M."/>
            <person name="Sun L."/>
            <person name="Manning G."/>
            <person name="Elde N.C."/>
            <person name="Turkewitz A.P."/>
            <person name="Asai D.J."/>
            <person name="Wilkes D.E."/>
            <person name="Wang Y."/>
            <person name="Cai H."/>
            <person name="Collins K."/>
            <person name="Stewart B.A."/>
            <person name="Lee S.R."/>
            <person name="Wilamowska K."/>
            <person name="Weinberg Z."/>
            <person name="Ruzzo W.L."/>
            <person name="Wloga D."/>
            <person name="Gaertig J."/>
            <person name="Frankel J."/>
            <person name="Tsao C.-C."/>
            <person name="Gorovsky M.A."/>
            <person name="Keeling P.J."/>
            <person name="Waller R.F."/>
            <person name="Patron N.J."/>
            <person name="Cherry J.M."/>
            <person name="Stover N.A."/>
            <person name="Krieger C.J."/>
            <person name="del Toro C."/>
            <person name="Ryder H.F."/>
            <person name="Williamson S.C."/>
            <person name="Barbeau R.A."/>
            <person name="Hamilton E.P."/>
            <person name="Orias E."/>
        </authorList>
    </citation>
    <scope>NUCLEOTIDE SEQUENCE [LARGE SCALE GENOMIC DNA]</scope>
    <source>
        <strain evidence="6">SB210</strain>
    </source>
</reference>
<evidence type="ECO:0000256" key="4">
    <source>
        <dbReference type="SAM" id="MobiDB-lite"/>
    </source>
</evidence>
<evidence type="ECO:0000256" key="3">
    <source>
        <dbReference type="SAM" id="Coils"/>
    </source>
</evidence>
<dbReference type="PRINTS" id="PR00633">
    <property type="entry name" value="RCCNDNSATION"/>
</dbReference>
<dbReference type="SUPFAM" id="SSF50985">
    <property type="entry name" value="RCC1/BLIP-II"/>
    <property type="match status" value="1"/>
</dbReference>
<dbReference type="Gene3D" id="2.130.10.30">
    <property type="entry name" value="Regulator of chromosome condensation 1/beta-lactamase-inhibitor protein II"/>
    <property type="match status" value="2"/>
</dbReference>
<dbReference type="Proteomes" id="UP000009168">
    <property type="component" value="Unassembled WGS sequence"/>
</dbReference>